<sequence length="169" mass="18109">MGEDFGSIAVATETGADVTLVAGRLAGALIVTVMEMQLDGVCTTAVWQWSDISCSDILSQFISPTSGWTEALEGHTSTSDANLSFCQHQKEFSTKSGPLTRTLPTTCAIFSYPPPPLPASAIFTSVAPIPESPTIFTRLRRALTFLNEKALFAALQQLTIYDNEASLES</sequence>
<name>A0A9N7YBB1_PLEPL</name>
<evidence type="ECO:0000313" key="2">
    <source>
        <dbReference type="Proteomes" id="UP001153269"/>
    </source>
</evidence>
<dbReference type="AlphaFoldDB" id="A0A9N7YBB1"/>
<gene>
    <name evidence="1" type="ORF">PLEPLA_LOCUS5891</name>
</gene>
<protein>
    <submittedName>
        <fullName evidence="1">Uncharacterized protein</fullName>
    </submittedName>
</protein>
<comment type="caution">
    <text evidence="1">The sequence shown here is derived from an EMBL/GenBank/DDBJ whole genome shotgun (WGS) entry which is preliminary data.</text>
</comment>
<dbReference type="Proteomes" id="UP001153269">
    <property type="component" value="Unassembled WGS sequence"/>
</dbReference>
<keyword evidence="2" id="KW-1185">Reference proteome</keyword>
<dbReference type="EMBL" id="CADEAL010000302">
    <property type="protein sequence ID" value="CAB1418069.1"/>
    <property type="molecule type" value="Genomic_DNA"/>
</dbReference>
<accession>A0A9N7YBB1</accession>
<organism evidence="1 2">
    <name type="scientific">Pleuronectes platessa</name>
    <name type="common">European plaice</name>
    <dbReference type="NCBI Taxonomy" id="8262"/>
    <lineage>
        <taxon>Eukaryota</taxon>
        <taxon>Metazoa</taxon>
        <taxon>Chordata</taxon>
        <taxon>Craniata</taxon>
        <taxon>Vertebrata</taxon>
        <taxon>Euteleostomi</taxon>
        <taxon>Actinopterygii</taxon>
        <taxon>Neopterygii</taxon>
        <taxon>Teleostei</taxon>
        <taxon>Neoteleostei</taxon>
        <taxon>Acanthomorphata</taxon>
        <taxon>Carangaria</taxon>
        <taxon>Pleuronectiformes</taxon>
        <taxon>Pleuronectoidei</taxon>
        <taxon>Pleuronectidae</taxon>
        <taxon>Pleuronectes</taxon>
    </lineage>
</organism>
<proteinExistence type="predicted"/>
<reference evidence="1" key="1">
    <citation type="submission" date="2020-03" db="EMBL/GenBank/DDBJ databases">
        <authorList>
            <person name="Weist P."/>
        </authorList>
    </citation>
    <scope>NUCLEOTIDE SEQUENCE</scope>
</reference>
<evidence type="ECO:0000313" key="1">
    <source>
        <dbReference type="EMBL" id="CAB1418069.1"/>
    </source>
</evidence>